<accession>A0A1G7P8Z9</accession>
<dbReference type="EMBL" id="FNAX01000011">
    <property type="protein sequence ID" value="SDF82743.1"/>
    <property type="molecule type" value="Genomic_DNA"/>
</dbReference>
<evidence type="ECO:0000313" key="2">
    <source>
        <dbReference type="EMBL" id="SDF82743.1"/>
    </source>
</evidence>
<feature type="region of interest" description="Disordered" evidence="1">
    <location>
        <begin position="1"/>
        <end position="21"/>
    </location>
</feature>
<sequence length="67" mass="6330">TTRPPKATDTTPAPKTPARGAVAVEAPRALAGGTPVASAVTAAAPPVSDASPARGLVLAAADEEAGS</sequence>
<reference evidence="2 3" key="1">
    <citation type="submission" date="2016-10" db="EMBL/GenBank/DDBJ databases">
        <authorList>
            <person name="de Groot N.N."/>
        </authorList>
    </citation>
    <scope>NUCLEOTIDE SEQUENCE [LARGE SCALE GENOMIC DNA]</scope>
    <source>
        <strain evidence="2 3">CGMCC 4.1859</strain>
    </source>
</reference>
<proteinExistence type="predicted"/>
<feature type="non-terminal residue" evidence="2">
    <location>
        <position position="1"/>
    </location>
</feature>
<feature type="compositionally biased region" description="Low complexity" evidence="1">
    <location>
        <begin position="1"/>
        <end position="19"/>
    </location>
</feature>
<protein>
    <submittedName>
        <fullName evidence="2">Uncharacterized protein</fullName>
    </submittedName>
</protein>
<evidence type="ECO:0000313" key="3">
    <source>
        <dbReference type="Proteomes" id="UP000198614"/>
    </source>
</evidence>
<gene>
    <name evidence="2" type="ORF">SAMN05216260_11181</name>
</gene>
<dbReference type="Proteomes" id="UP000198614">
    <property type="component" value="Unassembled WGS sequence"/>
</dbReference>
<name>A0A1G7P8Z9_9ACTN</name>
<evidence type="ECO:0000256" key="1">
    <source>
        <dbReference type="SAM" id="MobiDB-lite"/>
    </source>
</evidence>
<dbReference type="AlphaFoldDB" id="A0A1G7P8Z9"/>
<organism evidence="2 3">
    <name type="scientific">Streptomyces griseoaurantiacus</name>
    <dbReference type="NCBI Taxonomy" id="68213"/>
    <lineage>
        <taxon>Bacteria</taxon>
        <taxon>Bacillati</taxon>
        <taxon>Actinomycetota</taxon>
        <taxon>Actinomycetes</taxon>
        <taxon>Kitasatosporales</taxon>
        <taxon>Streptomycetaceae</taxon>
        <taxon>Streptomyces</taxon>
        <taxon>Streptomyces aurantiacus group</taxon>
    </lineage>
</organism>